<accession>A0A9P5Q0B2</accession>
<feature type="compositionally biased region" description="Low complexity" evidence="1">
    <location>
        <begin position="188"/>
        <end position="199"/>
    </location>
</feature>
<dbReference type="GO" id="GO:1905762">
    <property type="term" value="F:CCR4-NOT complex binding"/>
    <property type="evidence" value="ECO:0007669"/>
    <property type="project" value="TreeGrafter"/>
</dbReference>
<evidence type="ECO:0000259" key="2">
    <source>
        <dbReference type="Pfam" id="PF01936"/>
    </source>
</evidence>
<dbReference type="Gene3D" id="3.40.50.1010">
    <property type="entry name" value="5'-nuclease"/>
    <property type="match status" value="1"/>
</dbReference>
<dbReference type="CDD" id="cd10910">
    <property type="entry name" value="PIN_limkain_b1_N_like"/>
    <property type="match status" value="1"/>
</dbReference>
<dbReference type="GO" id="GO:0005777">
    <property type="term" value="C:peroxisome"/>
    <property type="evidence" value="ECO:0007669"/>
    <property type="project" value="InterPro"/>
</dbReference>
<evidence type="ECO:0000313" key="4">
    <source>
        <dbReference type="Proteomes" id="UP000772434"/>
    </source>
</evidence>
<feature type="region of interest" description="Disordered" evidence="1">
    <location>
        <begin position="167"/>
        <end position="259"/>
    </location>
</feature>
<dbReference type="InterPro" id="IPR021139">
    <property type="entry name" value="NYN"/>
</dbReference>
<organism evidence="3 4">
    <name type="scientific">Rhodocollybia butyracea</name>
    <dbReference type="NCBI Taxonomy" id="206335"/>
    <lineage>
        <taxon>Eukaryota</taxon>
        <taxon>Fungi</taxon>
        <taxon>Dikarya</taxon>
        <taxon>Basidiomycota</taxon>
        <taxon>Agaricomycotina</taxon>
        <taxon>Agaricomycetes</taxon>
        <taxon>Agaricomycetidae</taxon>
        <taxon>Agaricales</taxon>
        <taxon>Marasmiineae</taxon>
        <taxon>Omphalotaceae</taxon>
        <taxon>Rhodocollybia</taxon>
    </lineage>
</organism>
<comment type="caution">
    <text evidence="3">The sequence shown here is derived from an EMBL/GenBank/DDBJ whole genome shotgun (WGS) entry which is preliminary data.</text>
</comment>
<dbReference type="InterPro" id="IPR024768">
    <property type="entry name" value="Marf1"/>
</dbReference>
<evidence type="ECO:0000313" key="3">
    <source>
        <dbReference type="EMBL" id="KAF9072448.1"/>
    </source>
</evidence>
<dbReference type="Pfam" id="PF01936">
    <property type="entry name" value="NYN"/>
    <property type="match status" value="1"/>
</dbReference>
<reference evidence="3" key="1">
    <citation type="submission" date="2020-11" db="EMBL/GenBank/DDBJ databases">
        <authorList>
            <consortium name="DOE Joint Genome Institute"/>
            <person name="Ahrendt S."/>
            <person name="Riley R."/>
            <person name="Andreopoulos W."/>
            <person name="Labutti K."/>
            <person name="Pangilinan J."/>
            <person name="Ruiz-Duenas F.J."/>
            <person name="Barrasa J.M."/>
            <person name="Sanchez-Garcia M."/>
            <person name="Camarero S."/>
            <person name="Miyauchi S."/>
            <person name="Serrano A."/>
            <person name="Linde D."/>
            <person name="Babiker R."/>
            <person name="Drula E."/>
            <person name="Ayuso-Fernandez I."/>
            <person name="Pacheco R."/>
            <person name="Padilla G."/>
            <person name="Ferreira P."/>
            <person name="Barriuso J."/>
            <person name="Kellner H."/>
            <person name="Castanera R."/>
            <person name="Alfaro M."/>
            <person name="Ramirez L."/>
            <person name="Pisabarro A.G."/>
            <person name="Kuo A."/>
            <person name="Tritt A."/>
            <person name="Lipzen A."/>
            <person name="He G."/>
            <person name="Yan M."/>
            <person name="Ng V."/>
            <person name="Cullen D."/>
            <person name="Martin F."/>
            <person name="Rosso M.-N."/>
            <person name="Henrissat B."/>
            <person name="Hibbett D."/>
            <person name="Martinez A.T."/>
            <person name="Grigoriev I.V."/>
        </authorList>
    </citation>
    <scope>NUCLEOTIDE SEQUENCE</scope>
    <source>
        <strain evidence="3">AH 40177</strain>
    </source>
</reference>
<proteinExistence type="predicted"/>
<feature type="region of interest" description="Disordered" evidence="1">
    <location>
        <begin position="353"/>
        <end position="372"/>
    </location>
</feature>
<keyword evidence="4" id="KW-1185">Reference proteome</keyword>
<sequence length="637" mass="67180">MEKLKQVAVFWDYDNCSVPSSFKSGYEIVKQIREVAQEFGSIKLLRAYSQLTEQALLSSRSSLLRSELQSSGVSITDCPQNGFKNVADQMIIVDMLTFAMDNLANSLSTTILLISGDKDFAYALSVLRLRMYNVVVVAPSTSHQSLRAQVSEFLDWSTSILDGVSSREELSPFNDSSTQATRARRRTTLTSETTNPSLSQAAPTLNPVAHDTPIPAIAPISHTPHSGFHTSSILKETSQLLHSPSPPPPSHSSSLPSHSSIALPEVQSLQNIQFGHSNDRNMDMSPPGYSTERAEALLAFNPNPLYIRGHTAIATASLNHGISGDVLSSVTVDPGANLHPTLVQSRLVALPSRAPLPPSPRPRSADPSFPATILSNPHTVFAEALARQSGDADTLNLSSQSSAPYASLDKPAQAVGDSPTTGEGDSRAFGDTKPGNNGLSGGVRVSTTPAIAVTGLSQAPRSTSTVAPLNQASVLSTKDLPVQTPASGASTTSSVGSTSTVPLSNPASVLPAKALPVKSPASVASSSVGSTSTLKALPAAPLGPSPLKAIPQSFLPLLQHLEKARLKGSSKLFMSPVANYLKNDKSIYQRAGCSRFRDYTAEALKLGLIRLGGAEEGGGGGWIRLHPDLHGRIELKS</sequence>
<feature type="domain" description="NYN" evidence="2">
    <location>
        <begin position="7"/>
        <end position="155"/>
    </location>
</feature>
<evidence type="ECO:0000256" key="1">
    <source>
        <dbReference type="SAM" id="MobiDB-lite"/>
    </source>
</evidence>
<feature type="region of interest" description="Disordered" evidence="1">
    <location>
        <begin position="478"/>
        <end position="502"/>
    </location>
</feature>
<dbReference type="Proteomes" id="UP000772434">
    <property type="component" value="Unassembled WGS sequence"/>
</dbReference>
<dbReference type="PANTHER" id="PTHR14379">
    <property type="entry name" value="LIMKAIN B LKAP"/>
    <property type="match status" value="1"/>
</dbReference>
<name>A0A9P5Q0B2_9AGAR</name>
<feature type="region of interest" description="Disordered" evidence="1">
    <location>
        <begin position="392"/>
        <end position="444"/>
    </location>
</feature>
<protein>
    <submittedName>
        <fullName evidence="3">NYN domain-containing protein</fullName>
    </submittedName>
</protein>
<feature type="compositionally biased region" description="Polar residues" evidence="1">
    <location>
        <begin position="395"/>
        <end position="404"/>
    </location>
</feature>
<feature type="compositionally biased region" description="Low complexity" evidence="1">
    <location>
        <begin position="484"/>
        <end position="502"/>
    </location>
</feature>
<dbReference type="GO" id="GO:0004540">
    <property type="term" value="F:RNA nuclease activity"/>
    <property type="evidence" value="ECO:0007669"/>
    <property type="project" value="InterPro"/>
</dbReference>
<dbReference type="AlphaFoldDB" id="A0A9P5Q0B2"/>
<dbReference type="PANTHER" id="PTHR14379:SF3">
    <property type="entry name" value="MEIOSIS REGULATOR AND MRNA STABILITY FACTOR 1"/>
    <property type="match status" value="1"/>
</dbReference>
<dbReference type="OrthoDB" id="549353at2759"/>
<dbReference type="GO" id="GO:0010468">
    <property type="term" value="P:regulation of gene expression"/>
    <property type="evidence" value="ECO:0007669"/>
    <property type="project" value="InterPro"/>
</dbReference>
<gene>
    <name evidence="3" type="ORF">BDP27DRAFT_1320473</name>
</gene>
<dbReference type="EMBL" id="JADNRY010000024">
    <property type="protein sequence ID" value="KAF9072448.1"/>
    <property type="molecule type" value="Genomic_DNA"/>
</dbReference>
<feature type="compositionally biased region" description="Polar residues" evidence="1">
    <location>
        <begin position="228"/>
        <end position="239"/>
    </location>
</feature>